<dbReference type="PANTHER" id="PTHR24366:SF96">
    <property type="entry name" value="LEUCINE RICH REPEAT CONTAINING 53"/>
    <property type="match status" value="1"/>
</dbReference>
<evidence type="ECO:0000256" key="2">
    <source>
        <dbReference type="ARBA" id="ARBA00022737"/>
    </source>
</evidence>
<dbReference type="EMBL" id="BPLR01003598">
    <property type="protein sequence ID" value="GIX86552.1"/>
    <property type="molecule type" value="Genomic_DNA"/>
</dbReference>
<proteinExistence type="predicted"/>
<dbReference type="SUPFAM" id="SSF52058">
    <property type="entry name" value="L domain-like"/>
    <property type="match status" value="1"/>
</dbReference>
<sequence length="248" mass="28073">MVYNEQMHKCLFLQIKRGNGIEIMTNELMTNNGSSSIGTAELQQPHTIGLKYLHLECLGSKTLQEEKRKKHASETYVAVFSCTACKTCVFCSKIRSFSQRGSGLQSLEAQLFTASDIPLQKVDFSNNLLRRITERTFDGIEDTLKEINFSNNKLGEQLNALFSTGEFQKLTQLEKLDLSGNEIKEFQVGLFNGLVNLQELNLERNFIITVPRSILQSLKSLKILQLQSNYILDIGAHSFPNLTNLQLF</sequence>
<comment type="caution">
    <text evidence="3">The sequence shown here is derived from an EMBL/GenBank/DDBJ whole genome shotgun (WGS) entry which is preliminary data.</text>
</comment>
<gene>
    <name evidence="3" type="primary">chp_4</name>
    <name evidence="3" type="ORF">CEXT_726891</name>
</gene>
<dbReference type="Pfam" id="PF13855">
    <property type="entry name" value="LRR_8"/>
    <property type="match status" value="1"/>
</dbReference>
<evidence type="ECO:0000313" key="4">
    <source>
        <dbReference type="Proteomes" id="UP001054945"/>
    </source>
</evidence>
<evidence type="ECO:0000256" key="1">
    <source>
        <dbReference type="ARBA" id="ARBA00022614"/>
    </source>
</evidence>
<dbReference type="InterPro" id="IPR032675">
    <property type="entry name" value="LRR_dom_sf"/>
</dbReference>
<accession>A0AAV4NP05</accession>
<protein>
    <submittedName>
        <fullName evidence="3">Chaoptin</fullName>
    </submittedName>
</protein>
<dbReference type="Gene3D" id="3.80.10.10">
    <property type="entry name" value="Ribonuclease Inhibitor"/>
    <property type="match status" value="1"/>
</dbReference>
<dbReference type="Proteomes" id="UP001054945">
    <property type="component" value="Unassembled WGS sequence"/>
</dbReference>
<reference evidence="3 4" key="1">
    <citation type="submission" date="2021-06" db="EMBL/GenBank/DDBJ databases">
        <title>Caerostris extrusa draft genome.</title>
        <authorList>
            <person name="Kono N."/>
            <person name="Arakawa K."/>
        </authorList>
    </citation>
    <scope>NUCLEOTIDE SEQUENCE [LARGE SCALE GENOMIC DNA]</scope>
</reference>
<keyword evidence="1" id="KW-0433">Leucine-rich repeat</keyword>
<dbReference type="InterPro" id="IPR001611">
    <property type="entry name" value="Leu-rich_rpt"/>
</dbReference>
<dbReference type="InterPro" id="IPR003591">
    <property type="entry name" value="Leu-rich_rpt_typical-subtyp"/>
</dbReference>
<dbReference type="PANTHER" id="PTHR24366">
    <property type="entry name" value="IG(IMMUNOGLOBULIN) AND LRR(LEUCINE RICH REPEAT) DOMAINS"/>
    <property type="match status" value="1"/>
</dbReference>
<keyword evidence="2" id="KW-0677">Repeat</keyword>
<dbReference type="SMART" id="SM00369">
    <property type="entry name" value="LRR_TYP"/>
    <property type="match status" value="4"/>
</dbReference>
<evidence type="ECO:0000313" key="3">
    <source>
        <dbReference type="EMBL" id="GIX86552.1"/>
    </source>
</evidence>
<organism evidence="3 4">
    <name type="scientific">Caerostris extrusa</name>
    <name type="common">Bark spider</name>
    <name type="synonym">Caerostris bankana</name>
    <dbReference type="NCBI Taxonomy" id="172846"/>
    <lineage>
        <taxon>Eukaryota</taxon>
        <taxon>Metazoa</taxon>
        <taxon>Ecdysozoa</taxon>
        <taxon>Arthropoda</taxon>
        <taxon>Chelicerata</taxon>
        <taxon>Arachnida</taxon>
        <taxon>Araneae</taxon>
        <taxon>Araneomorphae</taxon>
        <taxon>Entelegynae</taxon>
        <taxon>Araneoidea</taxon>
        <taxon>Araneidae</taxon>
        <taxon>Caerostris</taxon>
    </lineage>
</organism>
<name>A0AAV4NP05_CAEEX</name>
<dbReference type="AlphaFoldDB" id="A0AAV4NP05"/>
<keyword evidence="4" id="KW-1185">Reference proteome</keyword>